<evidence type="ECO:0000256" key="1">
    <source>
        <dbReference type="SAM" id="MobiDB-lite"/>
    </source>
</evidence>
<evidence type="ECO:0000313" key="3">
    <source>
        <dbReference type="Proteomes" id="UP000753908"/>
    </source>
</evidence>
<dbReference type="PANTHER" id="PTHR34475:SF1">
    <property type="entry name" value="CYTOSKELETON PROTEIN RODZ"/>
    <property type="match status" value="1"/>
</dbReference>
<protein>
    <submittedName>
        <fullName evidence="2">Helix-turn-helix domain-containing protein</fullName>
    </submittedName>
</protein>
<feature type="region of interest" description="Disordered" evidence="1">
    <location>
        <begin position="298"/>
        <end position="345"/>
    </location>
</feature>
<feature type="region of interest" description="Disordered" evidence="1">
    <location>
        <begin position="90"/>
        <end position="130"/>
    </location>
</feature>
<reference evidence="2" key="1">
    <citation type="submission" date="2021-05" db="EMBL/GenBank/DDBJ databases">
        <authorList>
            <person name="Pietrasiak N."/>
            <person name="Ward R."/>
            <person name="Stajich J.E."/>
            <person name="Kurbessoian T."/>
        </authorList>
    </citation>
    <scope>NUCLEOTIDE SEQUENCE</scope>
    <source>
        <strain evidence="2">CPER-KK1</strain>
    </source>
</reference>
<dbReference type="Pfam" id="PF13413">
    <property type="entry name" value="HTH_25"/>
    <property type="match status" value="1"/>
</dbReference>
<feature type="compositionally biased region" description="Polar residues" evidence="1">
    <location>
        <begin position="90"/>
        <end position="119"/>
    </location>
</feature>
<comment type="caution">
    <text evidence="2">The sequence shown here is derived from an EMBL/GenBank/DDBJ whole genome shotgun (WGS) entry which is preliminary data.</text>
</comment>
<dbReference type="EMBL" id="JAHHIF010000058">
    <property type="protein sequence ID" value="MBW4548288.1"/>
    <property type="molecule type" value="Genomic_DNA"/>
</dbReference>
<dbReference type="Proteomes" id="UP000753908">
    <property type="component" value="Unassembled WGS sequence"/>
</dbReference>
<name>A0A951PT51_9CYAN</name>
<sequence>MVMQPTYGNGFIESPPIEITQEGLRNVLTQIEAELLDSEVYRRTMAGLQTMLGEGFGTAQILVKAVGREAVRLTFQQFVRQYKIVPVTNDGTNKAGQEETNSPPMVNEQPVQAESQPHATSIEEATPSVEKAKSPGFISRTFGETKSAKKTSKAELAAQAIAQQREELLRQVGQELRQARQARSLSVQQLHTQTLVPLHHIESLETGRIDQLPEDVYVRGFIRRIGCALGLNGVAIADSIPQPDPVKSVVPSWYESAAIPGIQLNSVHLYLGYTALIAGAVGGLGLMSKQAISGASVEVEPATPSQASVSPKADRAEATSKPGLKASKNGVKAGADIAPPEASNY</sequence>
<evidence type="ECO:0000313" key="2">
    <source>
        <dbReference type="EMBL" id="MBW4548288.1"/>
    </source>
</evidence>
<dbReference type="GO" id="GO:0003677">
    <property type="term" value="F:DNA binding"/>
    <property type="evidence" value="ECO:0007669"/>
    <property type="project" value="InterPro"/>
</dbReference>
<organism evidence="2 3">
    <name type="scientific">Symplocastrum torsivum CPER-KK1</name>
    <dbReference type="NCBI Taxonomy" id="450513"/>
    <lineage>
        <taxon>Bacteria</taxon>
        <taxon>Bacillati</taxon>
        <taxon>Cyanobacteriota</taxon>
        <taxon>Cyanophyceae</taxon>
        <taxon>Oscillatoriophycideae</taxon>
        <taxon>Oscillatoriales</taxon>
        <taxon>Microcoleaceae</taxon>
        <taxon>Symplocastrum</taxon>
    </lineage>
</organism>
<reference evidence="2" key="2">
    <citation type="journal article" date="2022" name="Microbiol. Resour. Announc.">
        <title>Metagenome Sequencing to Explore Phylogenomics of Terrestrial Cyanobacteria.</title>
        <authorList>
            <person name="Ward R.D."/>
            <person name="Stajich J.E."/>
            <person name="Johansen J.R."/>
            <person name="Huntemann M."/>
            <person name="Clum A."/>
            <person name="Foster B."/>
            <person name="Foster B."/>
            <person name="Roux S."/>
            <person name="Palaniappan K."/>
            <person name="Varghese N."/>
            <person name="Mukherjee S."/>
            <person name="Reddy T.B.K."/>
            <person name="Daum C."/>
            <person name="Copeland A."/>
            <person name="Chen I.A."/>
            <person name="Ivanova N.N."/>
            <person name="Kyrpides N.C."/>
            <person name="Shapiro N."/>
            <person name="Eloe-Fadrosh E.A."/>
            <person name="Pietrasiak N."/>
        </authorList>
    </citation>
    <scope>NUCLEOTIDE SEQUENCE</scope>
    <source>
        <strain evidence="2">CPER-KK1</strain>
    </source>
</reference>
<dbReference type="InterPro" id="IPR010982">
    <property type="entry name" value="Lambda_DNA-bd_dom_sf"/>
</dbReference>
<dbReference type="InterPro" id="IPR050400">
    <property type="entry name" value="Bact_Cytoskel_RodZ"/>
</dbReference>
<accession>A0A951PT51</accession>
<proteinExistence type="predicted"/>
<dbReference type="PANTHER" id="PTHR34475">
    <property type="match status" value="1"/>
</dbReference>
<dbReference type="Gene3D" id="1.10.260.40">
    <property type="entry name" value="lambda repressor-like DNA-binding domains"/>
    <property type="match status" value="1"/>
</dbReference>
<dbReference type="AlphaFoldDB" id="A0A951PT51"/>
<gene>
    <name evidence="2" type="ORF">KME25_28185</name>
</gene>